<keyword evidence="2" id="KW-1133">Transmembrane helix</keyword>
<evidence type="ECO:0000259" key="3">
    <source>
        <dbReference type="Pfam" id="PF02557"/>
    </source>
</evidence>
<dbReference type="SUPFAM" id="SSF55166">
    <property type="entry name" value="Hedgehog/DD-peptidase"/>
    <property type="match status" value="1"/>
</dbReference>
<accession>A0ABP9P1S4</accession>
<evidence type="ECO:0000256" key="2">
    <source>
        <dbReference type="SAM" id="Phobius"/>
    </source>
</evidence>
<evidence type="ECO:0000256" key="1">
    <source>
        <dbReference type="SAM" id="MobiDB-lite"/>
    </source>
</evidence>
<keyword evidence="2" id="KW-0472">Membrane</keyword>
<dbReference type="EMBL" id="BAABJO010000043">
    <property type="protein sequence ID" value="GAA5139105.1"/>
    <property type="molecule type" value="Genomic_DNA"/>
</dbReference>
<feature type="transmembrane region" description="Helical" evidence="2">
    <location>
        <begin position="60"/>
        <end position="79"/>
    </location>
</feature>
<dbReference type="InterPro" id="IPR003709">
    <property type="entry name" value="VanY-like_core_dom"/>
</dbReference>
<dbReference type="InterPro" id="IPR052179">
    <property type="entry name" value="DD-CPase-like"/>
</dbReference>
<feature type="compositionally biased region" description="Low complexity" evidence="1">
    <location>
        <begin position="89"/>
        <end position="105"/>
    </location>
</feature>
<dbReference type="PANTHER" id="PTHR34385:SF1">
    <property type="entry name" value="PEPTIDOGLYCAN L-ALANYL-D-GLUTAMATE ENDOPEPTIDASE CWLK"/>
    <property type="match status" value="1"/>
</dbReference>
<feature type="domain" description="D-alanyl-D-alanine carboxypeptidase-like core" evidence="3">
    <location>
        <begin position="153"/>
        <end position="244"/>
    </location>
</feature>
<dbReference type="Pfam" id="PF02557">
    <property type="entry name" value="VanY"/>
    <property type="match status" value="1"/>
</dbReference>
<protein>
    <recommendedName>
        <fullName evidence="3">D-alanyl-D-alanine carboxypeptidase-like core domain-containing protein</fullName>
    </recommendedName>
</protein>
<keyword evidence="2" id="KW-0812">Transmembrane</keyword>
<evidence type="ECO:0000313" key="4">
    <source>
        <dbReference type="EMBL" id="GAA5139105.1"/>
    </source>
</evidence>
<dbReference type="CDD" id="cd14846">
    <property type="entry name" value="Peptidase_M15_like"/>
    <property type="match status" value="1"/>
</dbReference>
<evidence type="ECO:0000313" key="5">
    <source>
        <dbReference type="Proteomes" id="UP001500804"/>
    </source>
</evidence>
<dbReference type="InterPro" id="IPR009045">
    <property type="entry name" value="Zn_M74/Hedgehog-like"/>
</dbReference>
<feature type="region of interest" description="Disordered" evidence="1">
    <location>
        <begin position="84"/>
        <end position="135"/>
    </location>
</feature>
<proteinExistence type="predicted"/>
<dbReference type="PANTHER" id="PTHR34385">
    <property type="entry name" value="D-ALANYL-D-ALANINE CARBOXYPEPTIDASE"/>
    <property type="match status" value="1"/>
</dbReference>
<sequence length="279" mass="29471">MTYRGPVPAGAAHAAFDDRFPTQPIAVGRGRAALVLDDRHTRAPSRHRAPSAGAARSPRLTILIAAAVVIAAVIGAFGYRTVTSSSPWAAPARSVPATAPAASPPHADDVRRRPPSAGDDVRPGDRGALGEADGAVPDGVTVFDDDIPAVANLDPGLRTALRRAATDAADDRVEFVVNSGWRSPEYQGHLLDEAIAKYGSKKEAARWVATPDTSPHVAGDAVDIGPTAAATWLSGHGAAYGLCQIYRNEPWHYELRPDAVDRGCARLYADPTRDPRMQQ</sequence>
<name>A0ABP9P1S4_9PSEU</name>
<dbReference type="Gene3D" id="3.30.1380.10">
    <property type="match status" value="1"/>
</dbReference>
<organism evidence="4 5">
    <name type="scientific">Pseudonocardia adelaidensis</name>
    <dbReference type="NCBI Taxonomy" id="648754"/>
    <lineage>
        <taxon>Bacteria</taxon>
        <taxon>Bacillati</taxon>
        <taxon>Actinomycetota</taxon>
        <taxon>Actinomycetes</taxon>
        <taxon>Pseudonocardiales</taxon>
        <taxon>Pseudonocardiaceae</taxon>
        <taxon>Pseudonocardia</taxon>
    </lineage>
</organism>
<dbReference type="Proteomes" id="UP001500804">
    <property type="component" value="Unassembled WGS sequence"/>
</dbReference>
<keyword evidence="5" id="KW-1185">Reference proteome</keyword>
<comment type="caution">
    <text evidence="4">The sequence shown here is derived from an EMBL/GenBank/DDBJ whole genome shotgun (WGS) entry which is preliminary data.</text>
</comment>
<gene>
    <name evidence="4" type="ORF">GCM10023320_74630</name>
</gene>
<reference evidence="5" key="1">
    <citation type="journal article" date="2019" name="Int. J. Syst. Evol. Microbiol.">
        <title>The Global Catalogue of Microorganisms (GCM) 10K type strain sequencing project: providing services to taxonomists for standard genome sequencing and annotation.</title>
        <authorList>
            <consortium name="The Broad Institute Genomics Platform"/>
            <consortium name="The Broad Institute Genome Sequencing Center for Infectious Disease"/>
            <person name="Wu L."/>
            <person name="Ma J."/>
        </authorList>
    </citation>
    <scope>NUCLEOTIDE SEQUENCE [LARGE SCALE GENOMIC DNA]</scope>
    <source>
        <strain evidence="5">JCM 18302</strain>
    </source>
</reference>